<dbReference type="PANTHER" id="PTHR35011">
    <property type="entry name" value="2,3-DIKETO-L-GULONATE TRAP TRANSPORTER SMALL PERMEASE PROTEIN YIAM"/>
    <property type="match status" value="1"/>
</dbReference>
<accession>A0A1G9IRT1</accession>
<dbReference type="GO" id="GO:0005886">
    <property type="term" value="C:plasma membrane"/>
    <property type="evidence" value="ECO:0007669"/>
    <property type="project" value="UniProtKB-SubCell"/>
</dbReference>
<dbReference type="Proteomes" id="UP000199107">
    <property type="component" value="Unassembled WGS sequence"/>
</dbReference>
<reference evidence="12" key="1">
    <citation type="submission" date="2016-10" db="EMBL/GenBank/DDBJ databases">
        <authorList>
            <person name="Varghese N."/>
            <person name="Submissions S."/>
        </authorList>
    </citation>
    <scope>NUCLEOTIDE SEQUENCE [LARGE SCALE GENOMIC DNA]</scope>
    <source>
        <strain evidence="12">AAP</strain>
    </source>
</reference>
<gene>
    <name evidence="11" type="ORF">SAMN05192555_103260</name>
</gene>
<evidence type="ECO:0000313" key="12">
    <source>
        <dbReference type="Proteomes" id="UP000199107"/>
    </source>
</evidence>
<evidence type="ECO:0000256" key="4">
    <source>
        <dbReference type="ARBA" id="ARBA00022519"/>
    </source>
</evidence>
<evidence type="ECO:0000256" key="2">
    <source>
        <dbReference type="ARBA" id="ARBA00022448"/>
    </source>
</evidence>
<evidence type="ECO:0000256" key="9">
    <source>
        <dbReference type="RuleBase" id="RU369079"/>
    </source>
</evidence>
<dbReference type="InterPro" id="IPR007387">
    <property type="entry name" value="TRAP_DctQ"/>
</dbReference>
<evidence type="ECO:0000256" key="8">
    <source>
        <dbReference type="ARBA" id="ARBA00038436"/>
    </source>
</evidence>
<evidence type="ECO:0000256" key="3">
    <source>
        <dbReference type="ARBA" id="ARBA00022475"/>
    </source>
</evidence>
<keyword evidence="2 9" id="KW-0813">Transport</keyword>
<feature type="transmembrane region" description="Helical" evidence="9">
    <location>
        <begin position="88"/>
        <end position="109"/>
    </location>
</feature>
<keyword evidence="4 9" id="KW-0997">Cell inner membrane</keyword>
<comment type="subcellular location">
    <subcellularLocation>
        <location evidence="1 9">Cell inner membrane</location>
        <topology evidence="1 9">Multi-pass membrane protein</topology>
    </subcellularLocation>
</comment>
<evidence type="ECO:0000256" key="7">
    <source>
        <dbReference type="ARBA" id="ARBA00023136"/>
    </source>
</evidence>
<proteinExistence type="inferred from homology"/>
<keyword evidence="12" id="KW-1185">Reference proteome</keyword>
<dbReference type="RefSeq" id="WP_089657523.1">
    <property type="nucleotide sequence ID" value="NZ_FNGH01000003.1"/>
</dbReference>
<dbReference type="PANTHER" id="PTHR35011:SF2">
    <property type="entry name" value="2,3-DIKETO-L-GULONATE TRAP TRANSPORTER SMALL PERMEASE PROTEIN YIAM"/>
    <property type="match status" value="1"/>
</dbReference>
<protein>
    <recommendedName>
        <fullName evidence="9">TRAP transporter small permease protein</fullName>
    </recommendedName>
</protein>
<dbReference type="AlphaFoldDB" id="A0A1G9IRT1"/>
<feature type="transmembrane region" description="Helical" evidence="9">
    <location>
        <begin position="14"/>
        <end position="34"/>
    </location>
</feature>
<evidence type="ECO:0000259" key="10">
    <source>
        <dbReference type="Pfam" id="PF04290"/>
    </source>
</evidence>
<dbReference type="OrthoDB" id="5801785at2"/>
<dbReference type="GO" id="GO:0022857">
    <property type="term" value="F:transmembrane transporter activity"/>
    <property type="evidence" value="ECO:0007669"/>
    <property type="project" value="UniProtKB-UniRule"/>
</dbReference>
<evidence type="ECO:0000313" key="11">
    <source>
        <dbReference type="EMBL" id="SDL27880.1"/>
    </source>
</evidence>
<keyword evidence="3" id="KW-1003">Cell membrane</keyword>
<dbReference type="Pfam" id="PF04290">
    <property type="entry name" value="DctQ"/>
    <property type="match status" value="1"/>
</dbReference>
<feature type="transmembrane region" description="Helical" evidence="9">
    <location>
        <begin position="129"/>
        <end position="148"/>
    </location>
</feature>
<sequence>MGTVNQLSRIMERLLEIITVVLMVSLTLVVLYAVVTRYAWRTPSWYDEVAAIMLVWLTYYAGALAALKRGHIGVDGVVAALPVHIRMPVTYVSEALFIGFFLTLGWAGLVVLDVMQGMALITLRWVPLTFTQSVIPIGAGLFIIAQLLSMPGHLAKVRAGLTQEEEEIRHAIAEAERDNARAGFTAESLTKRDQP</sequence>
<evidence type="ECO:0000256" key="1">
    <source>
        <dbReference type="ARBA" id="ARBA00004429"/>
    </source>
</evidence>
<dbReference type="InterPro" id="IPR055348">
    <property type="entry name" value="DctQ"/>
</dbReference>
<name>A0A1G9IRT1_9GAMM</name>
<organism evidence="11 12">
    <name type="scientific">Franzmannia pantelleriensis</name>
    <dbReference type="NCBI Taxonomy" id="48727"/>
    <lineage>
        <taxon>Bacteria</taxon>
        <taxon>Pseudomonadati</taxon>
        <taxon>Pseudomonadota</taxon>
        <taxon>Gammaproteobacteria</taxon>
        <taxon>Oceanospirillales</taxon>
        <taxon>Halomonadaceae</taxon>
        <taxon>Franzmannia</taxon>
    </lineage>
</organism>
<dbReference type="GO" id="GO:0015740">
    <property type="term" value="P:C4-dicarboxylate transport"/>
    <property type="evidence" value="ECO:0007669"/>
    <property type="project" value="TreeGrafter"/>
</dbReference>
<dbReference type="EMBL" id="FNGH01000003">
    <property type="protein sequence ID" value="SDL27880.1"/>
    <property type="molecule type" value="Genomic_DNA"/>
</dbReference>
<feature type="transmembrane region" description="Helical" evidence="9">
    <location>
        <begin position="49"/>
        <end position="67"/>
    </location>
</feature>
<dbReference type="STRING" id="48727.SAMN05192555_103260"/>
<keyword evidence="5 9" id="KW-0812">Transmembrane</keyword>
<evidence type="ECO:0000256" key="6">
    <source>
        <dbReference type="ARBA" id="ARBA00022989"/>
    </source>
</evidence>
<keyword evidence="7 9" id="KW-0472">Membrane</keyword>
<comment type="function">
    <text evidence="9">Part of the tripartite ATP-independent periplasmic (TRAP) transport system.</text>
</comment>
<feature type="domain" description="Tripartite ATP-independent periplasmic transporters DctQ component" evidence="10">
    <location>
        <begin position="26"/>
        <end position="149"/>
    </location>
</feature>
<keyword evidence="6 9" id="KW-1133">Transmembrane helix</keyword>
<evidence type="ECO:0000256" key="5">
    <source>
        <dbReference type="ARBA" id="ARBA00022692"/>
    </source>
</evidence>
<comment type="similarity">
    <text evidence="8 9">Belongs to the TRAP transporter small permease family.</text>
</comment>
<comment type="subunit">
    <text evidence="9">The complex comprises the extracytoplasmic solute receptor protein and the two transmembrane proteins.</text>
</comment>